<name>A0ACC2GEK7_DALPE</name>
<evidence type="ECO:0000313" key="1">
    <source>
        <dbReference type="EMBL" id="KAJ8001965.1"/>
    </source>
</evidence>
<dbReference type="Proteomes" id="UP001157502">
    <property type="component" value="Chromosome 14"/>
</dbReference>
<organism evidence="1 2">
    <name type="scientific">Dallia pectoralis</name>
    <name type="common">Alaska blackfish</name>
    <dbReference type="NCBI Taxonomy" id="75939"/>
    <lineage>
        <taxon>Eukaryota</taxon>
        <taxon>Metazoa</taxon>
        <taxon>Chordata</taxon>
        <taxon>Craniata</taxon>
        <taxon>Vertebrata</taxon>
        <taxon>Euteleostomi</taxon>
        <taxon>Actinopterygii</taxon>
        <taxon>Neopterygii</taxon>
        <taxon>Teleostei</taxon>
        <taxon>Protacanthopterygii</taxon>
        <taxon>Esociformes</taxon>
        <taxon>Umbridae</taxon>
        <taxon>Dallia</taxon>
    </lineage>
</organism>
<comment type="caution">
    <text evidence="1">The sequence shown here is derived from an EMBL/GenBank/DDBJ whole genome shotgun (WGS) entry which is preliminary data.</text>
</comment>
<proteinExistence type="predicted"/>
<dbReference type="EMBL" id="CM055741">
    <property type="protein sequence ID" value="KAJ8001965.1"/>
    <property type="molecule type" value="Genomic_DNA"/>
</dbReference>
<evidence type="ECO:0000313" key="2">
    <source>
        <dbReference type="Proteomes" id="UP001157502"/>
    </source>
</evidence>
<accession>A0ACC2GEK7</accession>
<reference evidence="1" key="1">
    <citation type="submission" date="2021-05" db="EMBL/GenBank/DDBJ databases">
        <authorList>
            <person name="Pan Q."/>
            <person name="Jouanno E."/>
            <person name="Zahm M."/>
            <person name="Klopp C."/>
            <person name="Cabau C."/>
            <person name="Louis A."/>
            <person name="Berthelot C."/>
            <person name="Parey E."/>
            <person name="Roest Crollius H."/>
            <person name="Montfort J."/>
            <person name="Robinson-Rechavi M."/>
            <person name="Bouchez O."/>
            <person name="Lampietro C."/>
            <person name="Lopez Roques C."/>
            <person name="Donnadieu C."/>
            <person name="Postlethwait J."/>
            <person name="Bobe J."/>
            <person name="Dillon D."/>
            <person name="Chandos A."/>
            <person name="von Hippel F."/>
            <person name="Guiguen Y."/>
        </authorList>
    </citation>
    <scope>NUCLEOTIDE SEQUENCE</scope>
    <source>
        <strain evidence="1">YG-Jan2019</strain>
    </source>
</reference>
<keyword evidence="2" id="KW-1185">Reference proteome</keyword>
<gene>
    <name evidence="1" type="ORF">DPEC_G00174890</name>
</gene>
<sequence length="142" mass="15701">MPREKDTAPLLKEEACPRCSIKSKGSLPSRAILKSSPLHTALQWRKTTAGTWKHLRFDARSPHLDAGTPRTSVYDRPHGLWSEGTRYLNLSERPESSLPVNGGSSVLSPANRNSNRLGNIKDHPHSPPQPLLDLTHTKARAS</sequence>
<protein>
    <submittedName>
        <fullName evidence="1">Uncharacterized protein</fullName>
    </submittedName>
</protein>